<feature type="transmembrane region" description="Helical" evidence="3">
    <location>
        <begin position="21"/>
        <end position="43"/>
    </location>
</feature>
<reference evidence="5 6" key="1">
    <citation type="journal article" date="2019" name="ISME J.">
        <title>Insights into ecological role of a new deltaproteobacterial order Candidatus Acidulodesulfobacterales by metagenomics and metatranscriptomics.</title>
        <authorList>
            <person name="Tan S."/>
            <person name="Liu J."/>
            <person name="Fang Y."/>
            <person name="Hedlund B.P."/>
            <person name="Lian Z.H."/>
            <person name="Huang L.Y."/>
            <person name="Li J.T."/>
            <person name="Huang L.N."/>
            <person name="Li W.J."/>
            <person name="Jiang H.C."/>
            <person name="Dong H.L."/>
            <person name="Shu W.S."/>
        </authorList>
    </citation>
    <scope>NUCLEOTIDE SEQUENCE [LARGE SCALE GENOMIC DNA]</scope>
    <source>
        <strain evidence="5">AP1</strain>
    </source>
</reference>
<dbReference type="InterPro" id="IPR051010">
    <property type="entry name" value="BCAA_transport"/>
</dbReference>
<gene>
    <name evidence="5" type="ORF">EVG15_00095</name>
</gene>
<dbReference type="CDD" id="cd06339">
    <property type="entry name" value="PBP1_YraM_LppC_lipoprotein-like"/>
    <property type="match status" value="1"/>
</dbReference>
<evidence type="ECO:0000256" key="3">
    <source>
        <dbReference type="SAM" id="Phobius"/>
    </source>
</evidence>
<dbReference type="PANTHER" id="PTHR30483">
    <property type="entry name" value="LEUCINE-SPECIFIC-BINDING PROTEIN"/>
    <property type="match status" value="1"/>
</dbReference>
<accession>A0A519BPX0</accession>
<dbReference type="InterPro" id="IPR028082">
    <property type="entry name" value="Peripla_BP_I"/>
</dbReference>
<dbReference type="SUPFAM" id="SSF53822">
    <property type="entry name" value="Periplasmic binding protein-like I"/>
    <property type="match status" value="1"/>
</dbReference>
<dbReference type="Gene3D" id="3.40.50.2300">
    <property type="match status" value="4"/>
</dbReference>
<dbReference type="InterPro" id="IPR028081">
    <property type="entry name" value="Leu-bd"/>
</dbReference>
<evidence type="ECO:0000256" key="2">
    <source>
        <dbReference type="ARBA" id="ARBA00022729"/>
    </source>
</evidence>
<feature type="domain" description="Leucine-binding protein" evidence="4">
    <location>
        <begin position="79"/>
        <end position="414"/>
    </location>
</feature>
<keyword evidence="3" id="KW-0472">Membrane</keyword>
<organism evidence="5 6">
    <name type="scientific">Candidatus Acididesulfobacter diazotrophicus</name>
    <dbReference type="NCBI Taxonomy" id="2597226"/>
    <lineage>
        <taxon>Bacteria</taxon>
        <taxon>Deltaproteobacteria</taxon>
        <taxon>Candidatus Acidulodesulfobacterales</taxon>
        <taxon>Candidatus Acididesulfobacter</taxon>
    </lineage>
</organism>
<dbReference type="EMBL" id="SGBB01000001">
    <property type="protein sequence ID" value="RZD19326.1"/>
    <property type="molecule type" value="Genomic_DNA"/>
</dbReference>
<evidence type="ECO:0000313" key="5">
    <source>
        <dbReference type="EMBL" id="RZD19326.1"/>
    </source>
</evidence>
<comment type="similarity">
    <text evidence="1">Belongs to the leucine-binding protein family.</text>
</comment>
<sequence>MKDFNRNLKYGFFDIYDNYNYKNILFLVIIIAVSSFLILISGFNNFSGCYGYGASLSNNTGIKNADNKNKKPEIKNNSVNIAVIVPTNGRYKYFGKQFLDGILFSIQKNKKANIKFIVVSLPFNAGRGFIKNLFKSIDKKNISAIIGPLFVNQIAYFSKYSSIYKIPVFTPAPLNFSKYKSPYLFHYGMTVKNEVSADLQYAETKGIDKISVIYPDNAYGQKTIQYINAMGSKLGINIVDETAYERHTVDFFYNFNLLVRFQDMGHGHMTKAEENQLGVTPYDLMHGITKAKPYIPFEGLFLIGSTGKLKLILTQLAYYNITGIKLFGLSQIDNKKFLNKYSFYMHGIVYPGGFFPDSRNKFVKNFVKYYKNYYNEKPNILSAEGYDMGNIVIKSIMMHGGSNAHESIKNSIQANGGINNNRQLLYRSLLKFKSFKGVCGISHIRGRDFIKGLYLFQLKNNKIYILKSPFN</sequence>
<proteinExistence type="inferred from homology"/>
<dbReference type="AlphaFoldDB" id="A0A519BPX0"/>
<dbReference type="PANTHER" id="PTHR30483:SF6">
    <property type="entry name" value="PERIPLASMIC BINDING PROTEIN OF ABC TRANSPORTER FOR NATURAL AMINO ACIDS"/>
    <property type="match status" value="1"/>
</dbReference>
<dbReference type="Pfam" id="PF13458">
    <property type="entry name" value="Peripla_BP_6"/>
    <property type="match status" value="1"/>
</dbReference>
<keyword evidence="3" id="KW-0812">Transmembrane</keyword>
<evidence type="ECO:0000256" key="1">
    <source>
        <dbReference type="ARBA" id="ARBA00010062"/>
    </source>
</evidence>
<name>A0A519BPX0_9DELT</name>
<evidence type="ECO:0000313" key="6">
    <source>
        <dbReference type="Proteomes" id="UP000319296"/>
    </source>
</evidence>
<keyword evidence="3" id="KW-1133">Transmembrane helix</keyword>
<evidence type="ECO:0000259" key="4">
    <source>
        <dbReference type="Pfam" id="PF13458"/>
    </source>
</evidence>
<dbReference type="Proteomes" id="UP000319296">
    <property type="component" value="Unassembled WGS sequence"/>
</dbReference>
<protein>
    <recommendedName>
        <fullName evidence="4">Leucine-binding protein domain-containing protein</fullName>
    </recommendedName>
</protein>
<keyword evidence="2" id="KW-0732">Signal</keyword>
<comment type="caution">
    <text evidence="5">The sequence shown here is derived from an EMBL/GenBank/DDBJ whole genome shotgun (WGS) entry which is preliminary data.</text>
</comment>